<reference evidence="1" key="1">
    <citation type="submission" date="2018-06" db="EMBL/GenBank/DDBJ databases">
        <authorList>
            <person name="Zhirakovskaya E."/>
        </authorList>
    </citation>
    <scope>NUCLEOTIDE SEQUENCE</scope>
</reference>
<dbReference type="AlphaFoldDB" id="A0A3B0YQL4"/>
<sequence length="32" mass="3818">MLLAKPYIFDTHSKIKASLSNLLNLRYFKDYL</sequence>
<organism evidence="1">
    <name type="scientific">hydrothermal vent metagenome</name>
    <dbReference type="NCBI Taxonomy" id="652676"/>
    <lineage>
        <taxon>unclassified sequences</taxon>
        <taxon>metagenomes</taxon>
        <taxon>ecological metagenomes</taxon>
    </lineage>
</organism>
<gene>
    <name evidence="1" type="ORF">MNBD_GAMMA12-240</name>
</gene>
<dbReference type="EMBL" id="UOFL01000150">
    <property type="protein sequence ID" value="VAW78373.1"/>
    <property type="molecule type" value="Genomic_DNA"/>
</dbReference>
<proteinExistence type="predicted"/>
<protein>
    <submittedName>
        <fullName evidence="1">Uncharacterized protein</fullName>
    </submittedName>
</protein>
<accession>A0A3B0YQL4</accession>
<evidence type="ECO:0000313" key="1">
    <source>
        <dbReference type="EMBL" id="VAW78373.1"/>
    </source>
</evidence>
<name>A0A3B0YQL4_9ZZZZ</name>